<dbReference type="InterPro" id="IPR008391">
    <property type="entry name" value="AXE1_dom"/>
</dbReference>
<keyword evidence="2" id="KW-0812">Transmembrane</keyword>
<dbReference type="InterPro" id="IPR045584">
    <property type="entry name" value="Pilin-like"/>
</dbReference>
<protein>
    <submittedName>
        <fullName evidence="4">Prepilin-type N-terminal cleavage/methylation domain-containing protein</fullName>
    </submittedName>
</protein>
<dbReference type="AlphaFoldDB" id="A0A2U1B1L9"/>
<name>A0A2U1B1L9_9BACT</name>
<keyword evidence="5" id="KW-1185">Reference proteome</keyword>
<sequence>MKQNSATRTQKANIFPRPLVPALRKREGFGGEKAAICAASLPVPNLLNISLTFCKLSRLCQCSASGKSEQKREVVFPQKSGKRTSRYCGSSFPAGRPLLRLSTAPYPAPAPCRTQGARHEADTPPAYCRLRPFTLIELLVVIAIIAILASMLLPALNKARETAYQASCLSNLKQLSLEEQKRAVRAGAIAPREVPLEVEEPYRGRFELFDVTVATPGTKPVRAYLTRPAGEPGRKFPAMVTWHAAGVRSAMPQYRFAGMGLLVLDVNAHGIGNGGSHEEYVRLYRTTMKDYRFEGADDREKIYFNGMYRRLIRALDYLKARPDWDGRTLIVYGGSQGGAQALAAAGLDPAVTAVIAHEPAMCDHGAPLAGRTAGWPRFIRMKGGKPADPAVARAVAYYDSAFFAARIRRAECLVLTGFIDTTCVPSSVYAAFNSIPSASKRIVNFPQAIHGSYPEFDRVTDEFLAGLLRPGK</sequence>
<dbReference type="Pfam" id="PF05448">
    <property type="entry name" value="AXE1"/>
    <property type="match status" value="1"/>
</dbReference>
<gene>
    <name evidence="4" type="ORF">C8D82_11126</name>
</gene>
<dbReference type="InterPro" id="IPR012902">
    <property type="entry name" value="N_methyl_site"/>
</dbReference>
<dbReference type="InterPro" id="IPR039069">
    <property type="entry name" value="CE7"/>
</dbReference>
<dbReference type="GeneID" id="78295074"/>
<evidence type="ECO:0000313" key="5">
    <source>
        <dbReference type="Proteomes" id="UP000245959"/>
    </source>
</evidence>
<evidence type="ECO:0000259" key="3">
    <source>
        <dbReference type="Pfam" id="PF05448"/>
    </source>
</evidence>
<keyword evidence="2" id="KW-1133">Transmembrane helix</keyword>
<feature type="active site" description="Charge relay system" evidence="1">
    <location>
        <position position="450"/>
    </location>
</feature>
<dbReference type="PANTHER" id="PTHR40111">
    <property type="entry name" value="CEPHALOSPORIN-C DEACETYLASE"/>
    <property type="match status" value="1"/>
</dbReference>
<feature type="active site" description="Nucleophile" evidence="1">
    <location>
        <position position="335"/>
    </location>
</feature>
<feature type="domain" description="Acetyl xylan esterase" evidence="3">
    <location>
        <begin position="204"/>
        <end position="458"/>
    </location>
</feature>
<evidence type="ECO:0000256" key="2">
    <source>
        <dbReference type="SAM" id="Phobius"/>
    </source>
</evidence>
<dbReference type="Proteomes" id="UP000245959">
    <property type="component" value="Unassembled WGS sequence"/>
</dbReference>
<feature type="active site" description="Charge relay system" evidence="1">
    <location>
        <position position="420"/>
    </location>
</feature>
<proteinExistence type="predicted"/>
<dbReference type="InterPro" id="IPR029058">
    <property type="entry name" value="AB_hydrolase_fold"/>
</dbReference>
<dbReference type="SUPFAM" id="SSF53474">
    <property type="entry name" value="alpha/beta-Hydrolases"/>
    <property type="match status" value="1"/>
</dbReference>
<dbReference type="SUPFAM" id="SSF54523">
    <property type="entry name" value="Pili subunits"/>
    <property type="match status" value="1"/>
</dbReference>
<dbReference type="PANTHER" id="PTHR40111:SF1">
    <property type="entry name" value="CEPHALOSPORIN-C DEACETYLASE"/>
    <property type="match status" value="1"/>
</dbReference>
<dbReference type="NCBIfam" id="TIGR02532">
    <property type="entry name" value="IV_pilin_GFxxxE"/>
    <property type="match status" value="1"/>
</dbReference>
<accession>A0A2U1B1L9</accession>
<keyword evidence="2" id="KW-0472">Membrane</keyword>
<feature type="transmembrane region" description="Helical" evidence="2">
    <location>
        <begin position="135"/>
        <end position="156"/>
    </location>
</feature>
<evidence type="ECO:0000256" key="1">
    <source>
        <dbReference type="PIRSR" id="PIRSR639069-1"/>
    </source>
</evidence>
<dbReference type="Gene3D" id="3.40.50.1820">
    <property type="entry name" value="alpha/beta hydrolase"/>
    <property type="match status" value="1"/>
</dbReference>
<dbReference type="GO" id="GO:0052689">
    <property type="term" value="F:carboxylic ester hydrolase activity"/>
    <property type="evidence" value="ECO:0007669"/>
    <property type="project" value="TreeGrafter"/>
</dbReference>
<dbReference type="EMBL" id="QEKH01000011">
    <property type="protein sequence ID" value="PVY42569.1"/>
    <property type="molecule type" value="Genomic_DNA"/>
</dbReference>
<reference evidence="4 5" key="1">
    <citation type="submission" date="2018-04" db="EMBL/GenBank/DDBJ databases">
        <title>Genomic Encyclopedia of Type Strains, Phase IV (KMG-IV): sequencing the most valuable type-strain genomes for metagenomic binning, comparative biology and taxonomic classification.</title>
        <authorList>
            <person name="Goeker M."/>
        </authorList>
    </citation>
    <scope>NUCLEOTIDE SEQUENCE [LARGE SCALE GENOMIC DNA]</scope>
    <source>
        <strain evidence="4 5">DSM 14823</strain>
    </source>
</reference>
<dbReference type="ESTHER" id="9bact-d1nbh9">
    <property type="family name" value="Acetyl-esterase_deacetylase"/>
</dbReference>
<evidence type="ECO:0000313" key="4">
    <source>
        <dbReference type="EMBL" id="PVY42569.1"/>
    </source>
</evidence>
<organism evidence="4 5">
    <name type="scientific">Victivallis vadensis</name>
    <dbReference type="NCBI Taxonomy" id="172901"/>
    <lineage>
        <taxon>Bacteria</taxon>
        <taxon>Pseudomonadati</taxon>
        <taxon>Lentisphaerota</taxon>
        <taxon>Lentisphaeria</taxon>
        <taxon>Victivallales</taxon>
        <taxon>Victivallaceae</taxon>
        <taxon>Victivallis</taxon>
    </lineage>
</organism>
<dbReference type="RefSeq" id="WP_165832923.1">
    <property type="nucleotide sequence ID" value="NZ_CABMMC010000066.1"/>
</dbReference>
<comment type="caution">
    <text evidence="4">The sequence shown here is derived from an EMBL/GenBank/DDBJ whole genome shotgun (WGS) entry which is preliminary data.</text>
</comment>
<dbReference type="GO" id="GO:0005976">
    <property type="term" value="P:polysaccharide metabolic process"/>
    <property type="evidence" value="ECO:0007669"/>
    <property type="project" value="TreeGrafter"/>
</dbReference>